<protein>
    <recommendedName>
        <fullName evidence="2 6">Carbamate kinase</fullName>
    </recommendedName>
</protein>
<dbReference type="EMBL" id="FXZD01000008">
    <property type="protein sequence ID" value="SMX99373.1"/>
    <property type="molecule type" value="Genomic_DNA"/>
</dbReference>
<dbReference type="NCBIfam" id="NF009008">
    <property type="entry name" value="PRK12354.1"/>
    <property type="match status" value="1"/>
</dbReference>
<evidence type="ECO:0000256" key="1">
    <source>
        <dbReference type="ARBA" id="ARBA00011066"/>
    </source>
</evidence>
<dbReference type="PRINTS" id="PR01469">
    <property type="entry name" value="CARBMTKINASE"/>
</dbReference>
<evidence type="ECO:0000256" key="2">
    <source>
        <dbReference type="ARBA" id="ARBA00013070"/>
    </source>
</evidence>
<feature type="domain" description="Aspartate/glutamate/uridylate kinase" evidence="8">
    <location>
        <begin position="14"/>
        <end position="291"/>
    </location>
</feature>
<comment type="catalytic activity">
    <reaction evidence="5">
        <text>hydrogencarbonate + NH4(+) + ATP = carbamoyl phosphate + ADP + H2O + H(+)</text>
        <dbReference type="Rhea" id="RHEA:10152"/>
        <dbReference type="ChEBI" id="CHEBI:15377"/>
        <dbReference type="ChEBI" id="CHEBI:15378"/>
        <dbReference type="ChEBI" id="CHEBI:17544"/>
        <dbReference type="ChEBI" id="CHEBI:28938"/>
        <dbReference type="ChEBI" id="CHEBI:30616"/>
        <dbReference type="ChEBI" id="CHEBI:58228"/>
        <dbReference type="ChEBI" id="CHEBI:456216"/>
        <dbReference type="EC" id="2.7.2.2"/>
    </reaction>
</comment>
<sequence length="325" mass="34050">MTADVVELTPKPSVVVALGGNALLRRGEPLEAATQARAVREAAAVLGAASLERRLVITHGNGPQVGLLALMNDAYTEAEPYPLDVLGSESMGQIGYMLEMQLDNVIDHQDTVAIITRTVVDERDPAFGSPTKFIGPLYGEDEAHTLAEQRGWTVKLDGDRWRRVVPSPEPRRIVQLSAIRALVESGFLVVCAGGGGVPVTENADGRHRGVEAVIDKDLASSLLASELDAGMLVLATDVDSVYEGFGTPGQRAITRATPAGLARGNFPAGSMGPKVEAVARFVDRTGGRAAIGSLGDLPEILAGRAGTQVAADGPEIEYAQGRSPA</sequence>
<dbReference type="PIRSF" id="PIRSF000723">
    <property type="entry name" value="Carbamate_kin"/>
    <property type="match status" value="1"/>
</dbReference>
<dbReference type="Pfam" id="PF00696">
    <property type="entry name" value="AA_kinase"/>
    <property type="match status" value="1"/>
</dbReference>
<dbReference type="GO" id="GO:0005829">
    <property type="term" value="C:cytosol"/>
    <property type="evidence" value="ECO:0007669"/>
    <property type="project" value="TreeGrafter"/>
</dbReference>
<dbReference type="CDD" id="cd04235">
    <property type="entry name" value="AAK_CK"/>
    <property type="match status" value="1"/>
</dbReference>
<evidence type="ECO:0000256" key="5">
    <source>
        <dbReference type="ARBA" id="ARBA00048467"/>
    </source>
</evidence>
<dbReference type="InterPro" id="IPR003964">
    <property type="entry name" value="Carb_kinase"/>
</dbReference>
<dbReference type="Proteomes" id="UP000234433">
    <property type="component" value="Unassembled WGS sequence"/>
</dbReference>
<dbReference type="InterPro" id="IPR001048">
    <property type="entry name" value="Asp/Glu/Uridylate_kinase"/>
</dbReference>
<keyword evidence="4 7" id="KW-0418">Kinase</keyword>
<evidence type="ECO:0000256" key="6">
    <source>
        <dbReference type="NCBIfam" id="TIGR00746"/>
    </source>
</evidence>
<dbReference type="InterPro" id="IPR036393">
    <property type="entry name" value="AceGlu_kinase-like_sf"/>
</dbReference>
<evidence type="ECO:0000259" key="8">
    <source>
        <dbReference type="Pfam" id="PF00696"/>
    </source>
</evidence>
<dbReference type="PANTHER" id="PTHR30409:SF1">
    <property type="entry name" value="CARBAMATE KINASE-RELATED"/>
    <property type="match status" value="1"/>
</dbReference>
<dbReference type="SUPFAM" id="SSF53633">
    <property type="entry name" value="Carbamate kinase-like"/>
    <property type="match status" value="1"/>
</dbReference>
<evidence type="ECO:0000256" key="7">
    <source>
        <dbReference type="PIRNR" id="PIRNR000723"/>
    </source>
</evidence>
<gene>
    <name evidence="9" type="ORF">BANT918_02421</name>
</gene>
<dbReference type="Gene3D" id="3.40.1160.10">
    <property type="entry name" value="Acetylglutamate kinase-like"/>
    <property type="match status" value="1"/>
</dbReference>
<dbReference type="NCBIfam" id="TIGR00746">
    <property type="entry name" value="arcC"/>
    <property type="match status" value="1"/>
</dbReference>
<comment type="similarity">
    <text evidence="1 7">Belongs to the carbamate kinase family.</text>
</comment>
<reference evidence="9 10" key="1">
    <citation type="submission" date="2017-03" db="EMBL/GenBank/DDBJ databases">
        <authorList>
            <person name="Afonso C.L."/>
            <person name="Miller P.J."/>
            <person name="Scott M.A."/>
            <person name="Spackman E."/>
            <person name="Goraichik I."/>
            <person name="Dimitrov K.M."/>
            <person name="Suarez D.L."/>
            <person name="Swayne D.E."/>
        </authorList>
    </citation>
    <scope>NUCLEOTIDE SEQUENCE [LARGE SCALE GENOMIC DNA]</scope>
    <source>
        <strain evidence="9 10">CNRZ 918</strain>
    </source>
</reference>
<evidence type="ECO:0000313" key="9">
    <source>
        <dbReference type="EMBL" id="SMX99373.1"/>
    </source>
</evidence>
<organism evidence="9 10">
    <name type="scientific">Brevibacterium antiquum CNRZ 918</name>
    <dbReference type="NCBI Taxonomy" id="1255637"/>
    <lineage>
        <taxon>Bacteria</taxon>
        <taxon>Bacillati</taxon>
        <taxon>Actinomycetota</taxon>
        <taxon>Actinomycetes</taxon>
        <taxon>Micrococcales</taxon>
        <taxon>Brevibacteriaceae</taxon>
        <taxon>Brevibacterium</taxon>
    </lineage>
</organism>
<dbReference type="GO" id="GO:0008804">
    <property type="term" value="F:carbamate kinase activity"/>
    <property type="evidence" value="ECO:0007669"/>
    <property type="project" value="UniProtKB-UniRule"/>
</dbReference>
<evidence type="ECO:0000256" key="3">
    <source>
        <dbReference type="ARBA" id="ARBA00022679"/>
    </source>
</evidence>
<evidence type="ECO:0000256" key="4">
    <source>
        <dbReference type="ARBA" id="ARBA00022777"/>
    </source>
</evidence>
<keyword evidence="3 7" id="KW-0808">Transferase</keyword>
<evidence type="ECO:0000313" key="10">
    <source>
        <dbReference type="Proteomes" id="UP000234433"/>
    </source>
</evidence>
<accession>A0A2H1KHZ0</accession>
<dbReference type="RefSeq" id="WP_233430473.1">
    <property type="nucleotide sequence ID" value="NZ_FXZD01000008.1"/>
</dbReference>
<dbReference type="PANTHER" id="PTHR30409">
    <property type="entry name" value="CARBAMATE KINASE"/>
    <property type="match status" value="1"/>
</dbReference>
<dbReference type="AlphaFoldDB" id="A0A2H1KHZ0"/>
<name>A0A2H1KHZ0_9MICO</name>
<dbReference type="GO" id="GO:0019546">
    <property type="term" value="P:L-arginine deiminase pathway"/>
    <property type="evidence" value="ECO:0007669"/>
    <property type="project" value="TreeGrafter"/>
</dbReference>
<dbReference type="FunFam" id="3.40.1160.10:FF:000007">
    <property type="entry name" value="Carbamate kinase"/>
    <property type="match status" value="1"/>
</dbReference>
<proteinExistence type="inferred from homology"/>